<dbReference type="PANTHER" id="PTHR42912:SF93">
    <property type="entry name" value="N6-ADENOSINE-METHYLTRANSFERASE TMT1A"/>
    <property type="match status" value="1"/>
</dbReference>
<evidence type="ECO:0000313" key="2">
    <source>
        <dbReference type="EMBL" id="KAJ8042356.1"/>
    </source>
</evidence>
<dbReference type="GO" id="GO:0008757">
    <property type="term" value="F:S-adenosylmethionine-dependent methyltransferase activity"/>
    <property type="evidence" value="ECO:0007669"/>
    <property type="project" value="InterPro"/>
</dbReference>
<name>A0A9Q1CBP6_HOLLE</name>
<dbReference type="PANTHER" id="PTHR42912">
    <property type="entry name" value="METHYLTRANSFERASE"/>
    <property type="match status" value="1"/>
</dbReference>
<dbReference type="InterPro" id="IPR013216">
    <property type="entry name" value="Methyltransf_11"/>
</dbReference>
<dbReference type="Pfam" id="PF08241">
    <property type="entry name" value="Methyltransf_11"/>
    <property type="match status" value="1"/>
</dbReference>
<protein>
    <submittedName>
        <fullName evidence="2">Methyltransferase-like protein 27</fullName>
    </submittedName>
</protein>
<dbReference type="CDD" id="cd02440">
    <property type="entry name" value="AdoMet_MTases"/>
    <property type="match status" value="1"/>
</dbReference>
<reference evidence="2" key="1">
    <citation type="submission" date="2021-10" db="EMBL/GenBank/DDBJ databases">
        <title>Tropical sea cucumber genome reveals ecological adaptation and Cuvierian tubules defense mechanism.</title>
        <authorList>
            <person name="Chen T."/>
        </authorList>
    </citation>
    <scope>NUCLEOTIDE SEQUENCE</scope>
    <source>
        <strain evidence="2">Nanhai2018</strain>
        <tissue evidence="2">Muscle</tissue>
    </source>
</reference>
<dbReference type="Gene3D" id="3.40.50.150">
    <property type="entry name" value="Vaccinia Virus protein VP39"/>
    <property type="match status" value="1"/>
</dbReference>
<keyword evidence="2" id="KW-0808">Transferase</keyword>
<evidence type="ECO:0000259" key="1">
    <source>
        <dbReference type="Pfam" id="PF08241"/>
    </source>
</evidence>
<sequence>MADEEGSYDSTTVESLNPSDVLEGTLHDYIQTPKKHNIATVADLYDNWTSTYEKDLEDASYQGPAKVSTILSEHCPNKTIKVLDCGAGTGLVGKELYNLGFTNIVGLDISPESLRVAEQKGVYKKLICAEVGKEAMPFNDNEFDALVCSGCILPGHMRPACYREWVRIVKPGGTIAWTMRPCYIQLVKGQEDRFSKDYQEEFHEVMRDLEDSKRWKILHKGSFPGYRENIEGLALVAKVLVM</sequence>
<feature type="domain" description="Methyltransferase type 11" evidence="1">
    <location>
        <begin position="83"/>
        <end position="176"/>
    </location>
</feature>
<gene>
    <name evidence="2" type="ORF">HOLleu_13386</name>
</gene>
<dbReference type="InterPro" id="IPR029063">
    <property type="entry name" value="SAM-dependent_MTases_sf"/>
</dbReference>
<dbReference type="GO" id="GO:0032259">
    <property type="term" value="P:methylation"/>
    <property type="evidence" value="ECO:0007669"/>
    <property type="project" value="UniProtKB-KW"/>
</dbReference>
<accession>A0A9Q1CBP6</accession>
<dbReference type="EMBL" id="JAIZAY010000005">
    <property type="protein sequence ID" value="KAJ8042356.1"/>
    <property type="molecule type" value="Genomic_DNA"/>
</dbReference>
<organism evidence="2 3">
    <name type="scientific">Holothuria leucospilota</name>
    <name type="common">Black long sea cucumber</name>
    <name type="synonym">Mertensiothuria leucospilota</name>
    <dbReference type="NCBI Taxonomy" id="206669"/>
    <lineage>
        <taxon>Eukaryota</taxon>
        <taxon>Metazoa</taxon>
        <taxon>Echinodermata</taxon>
        <taxon>Eleutherozoa</taxon>
        <taxon>Echinozoa</taxon>
        <taxon>Holothuroidea</taxon>
        <taxon>Aspidochirotacea</taxon>
        <taxon>Aspidochirotida</taxon>
        <taxon>Holothuriidae</taxon>
        <taxon>Holothuria</taxon>
    </lineage>
</organism>
<dbReference type="InterPro" id="IPR050508">
    <property type="entry name" value="Methyltransf_Superfamily"/>
</dbReference>
<keyword evidence="2" id="KW-0489">Methyltransferase</keyword>
<proteinExistence type="predicted"/>
<dbReference type="Proteomes" id="UP001152320">
    <property type="component" value="Chromosome 5"/>
</dbReference>
<evidence type="ECO:0000313" key="3">
    <source>
        <dbReference type="Proteomes" id="UP001152320"/>
    </source>
</evidence>
<keyword evidence="3" id="KW-1185">Reference proteome</keyword>
<comment type="caution">
    <text evidence="2">The sequence shown here is derived from an EMBL/GenBank/DDBJ whole genome shotgun (WGS) entry which is preliminary data.</text>
</comment>
<dbReference type="AlphaFoldDB" id="A0A9Q1CBP6"/>
<dbReference type="SUPFAM" id="SSF53335">
    <property type="entry name" value="S-adenosyl-L-methionine-dependent methyltransferases"/>
    <property type="match status" value="1"/>
</dbReference>
<dbReference type="OrthoDB" id="5954086at2759"/>